<dbReference type="Gene3D" id="1.10.10.60">
    <property type="entry name" value="Homeodomain-like"/>
    <property type="match status" value="2"/>
</dbReference>
<dbReference type="SUPFAM" id="SSF55136">
    <property type="entry name" value="Probable bacterial effector-binding domain"/>
    <property type="match status" value="1"/>
</dbReference>
<keyword evidence="6" id="KW-1185">Reference proteome</keyword>
<dbReference type="PROSITE" id="PS01124">
    <property type="entry name" value="HTH_ARAC_FAMILY_2"/>
    <property type="match status" value="1"/>
</dbReference>
<dbReference type="Gene3D" id="3.20.80.10">
    <property type="entry name" value="Regulatory factor, effector binding domain"/>
    <property type="match status" value="1"/>
</dbReference>
<dbReference type="Pfam" id="PF06445">
    <property type="entry name" value="GyrI-like"/>
    <property type="match status" value="1"/>
</dbReference>
<dbReference type="PROSITE" id="PS00041">
    <property type="entry name" value="HTH_ARAC_FAMILY_1"/>
    <property type="match status" value="1"/>
</dbReference>
<feature type="domain" description="HTH araC/xylS-type" evidence="4">
    <location>
        <begin position="15"/>
        <end position="113"/>
    </location>
</feature>
<dbReference type="PRINTS" id="PR00032">
    <property type="entry name" value="HTHARAC"/>
</dbReference>
<dbReference type="GO" id="GO:0043565">
    <property type="term" value="F:sequence-specific DNA binding"/>
    <property type="evidence" value="ECO:0007669"/>
    <property type="project" value="InterPro"/>
</dbReference>
<evidence type="ECO:0000256" key="2">
    <source>
        <dbReference type="ARBA" id="ARBA00023125"/>
    </source>
</evidence>
<dbReference type="EMBL" id="JAAGRQ010000001">
    <property type="protein sequence ID" value="NDY55154.1"/>
    <property type="molecule type" value="Genomic_DNA"/>
</dbReference>
<dbReference type="SMART" id="SM00871">
    <property type="entry name" value="AraC_E_bind"/>
    <property type="match status" value="1"/>
</dbReference>
<keyword evidence="3" id="KW-0804">Transcription</keyword>
<protein>
    <submittedName>
        <fullName evidence="5">AraC family transcriptional regulator</fullName>
    </submittedName>
</protein>
<organism evidence="5 6">
    <name type="scientific">Desulfolutivibrio sulfodismutans</name>
    <dbReference type="NCBI Taxonomy" id="63561"/>
    <lineage>
        <taxon>Bacteria</taxon>
        <taxon>Pseudomonadati</taxon>
        <taxon>Thermodesulfobacteriota</taxon>
        <taxon>Desulfovibrionia</taxon>
        <taxon>Desulfovibrionales</taxon>
        <taxon>Desulfovibrionaceae</taxon>
        <taxon>Desulfolutivibrio</taxon>
    </lineage>
</organism>
<dbReference type="InterPro" id="IPR018062">
    <property type="entry name" value="HTH_AraC-typ_CS"/>
</dbReference>
<dbReference type="InterPro" id="IPR018060">
    <property type="entry name" value="HTH_AraC"/>
</dbReference>
<comment type="caution">
    <text evidence="5">The sequence shown here is derived from an EMBL/GenBank/DDBJ whole genome shotgun (WGS) entry which is preliminary data.</text>
</comment>
<dbReference type="InterPro" id="IPR010499">
    <property type="entry name" value="AraC_E-bd"/>
</dbReference>
<reference evidence="5 6" key="1">
    <citation type="submission" date="2020-02" db="EMBL/GenBank/DDBJ databases">
        <title>Comparative genomics of sulfur disproportionating microorganisms.</title>
        <authorList>
            <person name="Ward L.M."/>
            <person name="Bertran E."/>
            <person name="Johnston D.T."/>
        </authorList>
    </citation>
    <scope>NUCLEOTIDE SEQUENCE [LARGE SCALE GENOMIC DNA]</scope>
    <source>
        <strain evidence="5 6">DSM 3696</strain>
    </source>
</reference>
<keyword evidence="2" id="KW-0238">DNA-binding</keyword>
<dbReference type="InterPro" id="IPR011256">
    <property type="entry name" value="Reg_factor_effector_dom_sf"/>
</dbReference>
<dbReference type="InterPro" id="IPR020449">
    <property type="entry name" value="Tscrpt_reg_AraC-type_HTH"/>
</dbReference>
<dbReference type="Proteomes" id="UP000469724">
    <property type="component" value="Unassembled WGS sequence"/>
</dbReference>
<keyword evidence="1" id="KW-0805">Transcription regulation</keyword>
<evidence type="ECO:0000313" key="5">
    <source>
        <dbReference type="EMBL" id="NDY55154.1"/>
    </source>
</evidence>
<gene>
    <name evidence="5" type="ORF">G3N56_00140</name>
</gene>
<dbReference type="PANTHER" id="PTHR40055">
    <property type="entry name" value="TRANSCRIPTIONAL REGULATOR YGIV-RELATED"/>
    <property type="match status" value="1"/>
</dbReference>
<evidence type="ECO:0000256" key="3">
    <source>
        <dbReference type="ARBA" id="ARBA00023163"/>
    </source>
</evidence>
<dbReference type="SUPFAM" id="SSF46689">
    <property type="entry name" value="Homeodomain-like"/>
    <property type="match status" value="2"/>
</dbReference>
<dbReference type="Pfam" id="PF12833">
    <property type="entry name" value="HTH_18"/>
    <property type="match status" value="1"/>
</dbReference>
<dbReference type="PANTHER" id="PTHR40055:SF1">
    <property type="entry name" value="TRANSCRIPTIONAL REGULATOR YGIV-RELATED"/>
    <property type="match status" value="1"/>
</dbReference>
<evidence type="ECO:0000256" key="1">
    <source>
        <dbReference type="ARBA" id="ARBA00023015"/>
    </source>
</evidence>
<evidence type="ECO:0000313" key="6">
    <source>
        <dbReference type="Proteomes" id="UP000469724"/>
    </source>
</evidence>
<dbReference type="SMART" id="SM00342">
    <property type="entry name" value="HTH_ARAC"/>
    <property type="match status" value="1"/>
</dbReference>
<dbReference type="GO" id="GO:0003700">
    <property type="term" value="F:DNA-binding transcription factor activity"/>
    <property type="evidence" value="ECO:0007669"/>
    <property type="project" value="InterPro"/>
</dbReference>
<dbReference type="AlphaFoldDB" id="A0A7K3NG39"/>
<dbReference type="InterPro" id="IPR050908">
    <property type="entry name" value="SmbC-like"/>
</dbReference>
<dbReference type="InterPro" id="IPR009057">
    <property type="entry name" value="Homeodomain-like_sf"/>
</dbReference>
<evidence type="ECO:0000259" key="4">
    <source>
        <dbReference type="PROSITE" id="PS01124"/>
    </source>
</evidence>
<name>A0A7K3NG39_9BACT</name>
<dbReference type="InterPro" id="IPR029442">
    <property type="entry name" value="GyrI-like"/>
</dbReference>
<sequence>METRVARDDYRKRINRVLACMEGNLDALPSLDHLAGLAHYSPHHFHRVFTGMVGESLAAYARRLRLERAAMLLARTARPVTDIALGSGYDSHEAFTRAFRAHFGVSPSAYREAARRGLPLPACPVPPPTPQGDIAMDAKIVFFPVTKVAYVRHVGPYAGCHAAWETLCGWAGPKGLLGPQTRVIGVCHDDPEVTPPEKIRYDACLTVGEGVTAEGPVGVMDIGGGDYAMALHEGPYSGLHQSYATLCGVELPKLSREPGYAPSFEIYVNDPTTTPPKDLRTEIYIPLLPKA</sequence>
<proteinExistence type="predicted"/>
<accession>A0A7K3NG39</accession>